<organism evidence="1 2">
    <name type="scientific">Lactococcus cremoris subsp. cremoris GE214</name>
    <dbReference type="NCBI Taxonomy" id="1415168"/>
    <lineage>
        <taxon>Bacteria</taxon>
        <taxon>Bacillati</taxon>
        <taxon>Bacillota</taxon>
        <taxon>Bacilli</taxon>
        <taxon>Lactobacillales</taxon>
        <taxon>Streptococcaceae</taxon>
        <taxon>Lactococcus</taxon>
        <taxon>Lactococcus cremoris subsp. cremoris</taxon>
    </lineage>
</organism>
<dbReference type="Pfam" id="PF08820">
    <property type="entry name" value="DUF1803"/>
    <property type="match status" value="1"/>
</dbReference>
<evidence type="ECO:0000313" key="2">
    <source>
        <dbReference type="Proteomes" id="UP000028401"/>
    </source>
</evidence>
<evidence type="ECO:0000313" key="1">
    <source>
        <dbReference type="EMBL" id="KEY63176.1"/>
    </source>
</evidence>
<protein>
    <recommendedName>
        <fullName evidence="3">DUF1803 domain-containing protein</fullName>
    </recommendedName>
</protein>
<dbReference type="PATRIC" id="fig|1415168.3.peg.673"/>
<accession>A0A084ACZ7</accession>
<dbReference type="Proteomes" id="UP000028401">
    <property type="component" value="Unassembled WGS sequence"/>
</dbReference>
<dbReference type="InterPro" id="IPR014924">
    <property type="entry name" value="DUF1803"/>
</dbReference>
<dbReference type="AlphaFoldDB" id="A0A084ACZ7"/>
<name>A0A084ACZ7_LACLC</name>
<dbReference type="RefSeq" id="WP_011835727.1">
    <property type="nucleotide sequence ID" value="NZ_AZSI01000013.1"/>
</dbReference>
<gene>
    <name evidence="1" type="ORF">U725_00636</name>
</gene>
<sequence>MTIKIYNENRLTGQPFFKDLIEYLAQHNEVMLRQIHKDFADVKNIDRQIDSFIAAGLILRSDKRYSLGFHVFNDSEFDWETLKDKIAEPQKNIYEAPIFIEKESRIEKLLSKSMLYQSLTNQTNQVILNFMTSFSYKEYPQNTEIPQSLANYFDKVAKNLPLTPLETEVYQMIGDVDPEYALKYMTTFLLKFMRKEVVKSKSDIFVNVLEKYKYIEKISEKEYKCLLKFSEQVIPEQKYDDAKSFIIAQIQQTTAIEPFISLGDK</sequence>
<comment type="caution">
    <text evidence="1">The sequence shown here is derived from an EMBL/GenBank/DDBJ whole genome shotgun (WGS) entry which is preliminary data.</text>
</comment>
<dbReference type="EMBL" id="AZSI01000013">
    <property type="protein sequence ID" value="KEY63176.1"/>
    <property type="molecule type" value="Genomic_DNA"/>
</dbReference>
<reference evidence="1 2" key="1">
    <citation type="submission" date="2014-06" db="EMBL/GenBank/DDBJ databases">
        <title>Draft genome sequence of the putrescine producing strain Lactococcus lactis subsp cremoris GE214.</title>
        <authorList>
            <person name="Ladero V."/>
            <person name="Linares D.M."/>
            <person name="del Rio B."/>
            <person name="Mayo B."/>
            <person name="Martin M.C."/>
            <person name="Fernandez M."/>
            <person name="Alvarez M.A."/>
        </authorList>
    </citation>
    <scope>NUCLEOTIDE SEQUENCE [LARGE SCALE GENOMIC DNA]</scope>
    <source>
        <strain evidence="1 2">GE214</strain>
    </source>
</reference>
<proteinExistence type="predicted"/>
<evidence type="ECO:0008006" key="3">
    <source>
        <dbReference type="Google" id="ProtNLM"/>
    </source>
</evidence>